<dbReference type="EMBL" id="NVCU01000203">
    <property type="protein sequence ID" value="PFT87186.1"/>
    <property type="molecule type" value="Genomic_DNA"/>
</dbReference>
<evidence type="ECO:0000313" key="3">
    <source>
        <dbReference type="Proteomes" id="UP000225910"/>
    </source>
</evidence>
<reference evidence="2 3" key="1">
    <citation type="submission" date="2017-09" db="EMBL/GenBank/DDBJ databases">
        <title>Large-scale bioinformatics analysis of Bacillus genomes uncovers conserved roles of natural products in bacterial physiology.</title>
        <authorList>
            <consortium name="Agbiome Team Llc"/>
            <person name="Bleich R.M."/>
            <person name="Grubbs K.J."/>
            <person name="Santa Maria K.C."/>
            <person name="Allen S.E."/>
            <person name="Farag S."/>
            <person name="Shank E.A."/>
            <person name="Bowers A."/>
        </authorList>
    </citation>
    <scope>NUCLEOTIDE SEQUENCE [LARGE SCALE GENOMIC DNA]</scope>
    <source>
        <strain evidence="2 3">AFS064137</strain>
    </source>
</reference>
<evidence type="ECO:0000313" key="2">
    <source>
        <dbReference type="EMBL" id="PFT87186.1"/>
    </source>
</evidence>
<dbReference type="RefSeq" id="WP_098679459.1">
    <property type="nucleotide sequence ID" value="NZ_NVCU01000203.1"/>
</dbReference>
<dbReference type="Proteomes" id="UP000225910">
    <property type="component" value="Unassembled WGS sequence"/>
</dbReference>
<comment type="caution">
    <text evidence="2">The sequence shown here is derived from an EMBL/GenBank/DDBJ whole genome shotgun (WGS) entry which is preliminary data.</text>
</comment>
<dbReference type="AlphaFoldDB" id="A0A9X7AXT5"/>
<proteinExistence type="predicted"/>
<name>A0A9X7AXT5_BACTU</name>
<feature type="signal peptide" evidence="1">
    <location>
        <begin position="1"/>
        <end position="22"/>
    </location>
</feature>
<evidence type="ECO:0008006" key="4">
    <source>
        <dbReference type="Google" id="ProtNLM"/>
    </source>
</evidence>
<keyword evidence="1" id="KW-0732">Signal</keyword>
<feature type="chain" id="PRO_5040780694" description="Lipoprotein" evidence="1">
    <location>
        <begin position="23"/>
        <end position="217"/>
    </location>
</feature>
<sequence length="217" mass="25199">MRKIAVIGMLALTMLAGCTSEAQTETVSKQEKKTEKTQKIFTKKDIKQAEQIGLDFFETVEQQKTYAFRDLEYVQEQLKEKNRERLFNGKNMLTTQVRLPQSFGMNGYLSCTDKPTNNMCTVQFQTKKLKVGNVEEKYYSHLGVHSLQISYAHPKMNEDAKEVSLYVEFVKLKDGKIIIYDGDFLSNMELSQYNDDARYDEGRKEKLRKEIEKDGVQ</sequence>
<dbReference type="PROSITE" id="PS51257">
    <property type="entry name" value="PROKAR_LIPOPROTEIN"/>
    <property type="match status" value="1"/>
</dbReference>
<accession>A0A9X7AXT5</accession>
<protein>
    <recommendedName>
        <fullName evidence="4">Lipoprotein</fullName>
    </recommendedName>
</protein>
<evidence type="ECO:0000256" key="1">
    <source>
        <dbReference type="SAM" id="SignalP"/>
    </source>
</evidence>
<organism evidence="2 3">
    <name type="scientific">Bacillus thuringiensis</name>
    <dbReference type="NCBI Taxonomy" id="1428"/>
    <lineage>
        <taxon>Bacteria</taxon>
        <taxon>Bacillati</taxon>
        <taxon>Bacillota</taxon>
        <taxon>Bacilli</taxon>
        <taxon>Bacillales</taxon>
        <taxon>Bacillaceae</taxon>
        <taxon>Bacillus</taxon>
        <taxon>Bacillus cereus group</taxon>
    </lineage>
</organism>
<gene>
    <name evidence="2" type="ORF">COK81_21095</name>
</gene>